<dbReference type="InterPro" id="IPR006680">
    <property type="entry name" value="Amidohydro-rel"/>
</dbReference>
<feature type="domain" description="Amidohydrolase-related" evidence="3">
    <location>
        <begin position="165"/>
        <end position="504"/>
    </location>
</feature>
<sequence>MGPQPEEVGKLSMLGISRTAVHARSSSHGRNRRNHFQVLVLVTSLATAIYVWLNIIHPLENASTVPLHASEILDRCRSLNVKPTPHRDFYARTESDRYVPGTLPVLISNATIWTGNHDGRESVRGHVLMARGLIKWVGEDASSLARLSKKYRGALDHIDAKGAWLTPGIVDVHSHLAVEPSPGLNGAADGNSVKAPVQPWLRSLDGLNTHDDAYKLAIAGGVTTSLILPGSADAMGGQAFVIKLRPTAERSPTSMLLEPPYNLNSSKTVSNSPPRWRHMKHACGENPSRVFGQTRMDTFWEFRQAYNKAKKIKDSQDTYCTKARAGQWTGLGDFPDDLQWEALVDILRGKVKVQTHCYEAVDLDDFVRLSNEFQFPIAAFHHAHETYLVPDVLKRAYGDKPPASAMFASFARYKRESYRHSEFAPRILHDNGLKVIMKSDHPAIVSRYLMHESQQAHYYGLPSHVAMSAVISTPAEVMGLDHRIGFIREGYDADVVLWDSHPLAIGATPTQVYIDGIPQLKSPYHIHKPKSFQVPPNTPDWDKETKETLEYDGLPPLEPKRLLKNTVVFTNVSNVWQRADHGIATMYTALTGQNGVAVVDSGRVVCTGAQESCLGHFKSKADVTFVDLDGGSISPGLVSFGTNLGLQEIAMEHSTIDGAVTDALTEKVPKIVGGDNAVIRAVDGLQFSTRDSLLAYRAGVTSAITAPLTHGFFSGLSVYFSTGASHKLASGAIVQDIAALHVSLGYSIHASTSTQVGTLRKMLLEPGTGDMGYWFEQVVEGELPLVIDVHSADIIATLLALKEEVENRTGRRIIMTLSGATEAHLLAKEIGEAKVGVIVNPVRPFPYTWERRRILPGPPLSPKSAIAHLLSHNVTVGVGVMGVSGSTEISTWSVRNTRFDIAWAIIEAGGSISTNQALGLASANVEMLLGVKRDVAMESDLVASKGGNLLDFESKVLGIISPRRSQVELL</sequence>
<dbReference type="GO" id="GO:0005737">
    <property type="term" value="C:cytoplasm"/>
    <property type="evidence" value="ECO:0007669"/>
    <property type="project" value="TreeGrafter"/>
</dbReference>
<dbReference type="STRING" id="50990.A0A4Y7PWL5"/>
<accession>A0A4Y7PWL5</accession>
<proteinExistence type="predicted"/>
<evidence type="ECO:0000313" key="5">
    <source>
        <dbReference type="Proteomes" id="UP000294933"/>
    </source>
</evidence>
<feature type="transmembrane region" description="Helical" evidence="2">
    <location>
        <begin position="34"/>
        <end position="53"/>
    </location>
</feature>
<evidence type="ECO:0000259" key="3">
    <source>
        <dbReference type="Pfam" id="PF01979"/>
    </source>
</evidence>
<feature type="compositionally biased region" description="Polar residues" evidence="1">
    <location>
        <begin position="262"/>
        <end position="273"/>
    </location>
</feature>
<feature type="region of interest" description="Disordered" evidence="1">
    <location>
        <begin position="253"/>
        <end position="275"/>
    </location>
</feature>
<evidence type="ECO:0000313" key="4">
    <source>
        <dbReference type="EMBL" id="TDL19418.1"/>
    </source>
</evidence>
<dbReference type="GO" id="GO:0004038">
    <property type="term" value="F:allantoinase activity"/>
    <property type="evidence" value="ECO:0007669"/>
    <property type="project" value="TreeGrafter"/>
</dbReference>
<keyword evidence="2" id="KW-0472">Membrane</keyword>
<dbReference type="InterPro" id="IPR011059">
    <property type="entry name" value="Metal-dep_hydrolase_composite"/>
</dbReference>
<organism evidence="4 5">
    <name type="scientific">Rickenella mellea</name>
    <dbReference type="NCBI Taxonomy" id="50990"/>
    <lineage>
        <taxon>Eukaryota</taxon>
        <taxon>Fungi</taxon>
        <taxon>Dikarya</taxon>
        <taxon>Basidiomycota</taxon>
        <taxon>Agaricomycotina</taxon>
        <taxon>Agaricomycetes</taxon>
        <taxon>Hymenochaetales</taxon>
        <taxon>Rickenellaceae</taxon>
        <taxon>Rickenella</taxon>
    </lineage>
</organism>
<dbReference type="VEuPathDB" id="FungiDB:BD410DRAFT_842138"/>
<dbReference type="InterPro" id="IPR032466">
    <property type="entry name" value="Metal_Hydrolase"/>
</dbReference>
<evidence type="ECO:0000256" key="2">
    <source>
        <dbReference type="SAM" id="Phobius"/>
    </source>
</evidence>
<reference evidence="4 5" key="1">
    <citation type="submission" date="2018-06" db="EMBL/GenBank/DDBJ databases">
        <title>A transcriptomic atlas of mushroom development highlights an independent origin of complex multicellularity.</title>
        <authorList>
            <consortium name="DOE Joint Genome Institute"/>
            <person name="Krizsan K."/>
            <person name="Almasi E."/>
            <person name="Merenyi Z."/>
            <person name="Sahu N."/>
            <person name="Viragh M."/>
            <person name="Koszo T."/>
            <person name="Mondo S."/>
            <person name="Kiss B."/>
            <person name="Balint B."/>
            <person name="Kues U."/>
            <person name="Barry K."/>
            <person name="Hegedus J.C."/>
            <person name="Henrissat B."/>
            <person name="Johnson J."/>
            <person name="Lipzen A."/>
            <person name="Ohm R."/>
            <person name="Nagy I."/>
            <person name="Pangilinan J."/>
            <person name="Yan J."/>
            <person name="Xiong Y."/>
            <person name="Grigoriev I.V."/>
            <person name="Hibbett D.S."/>
            <person name="Nagy L.G."/>
        </authorList>
    </citation>
    <scope>NUCLEOTIDE SEQUENCE [LARGE SCALE GENOMIC DNA]</scope>
    <source>
        <strain evidence="4 5">SZMC22713</strain>
    </source>
</reference>
<dbReference type="InterPro" id="IPR050138">
    <property type="entry name" value="DHOase/Allantoinase_Hydrolase"/>
</dbReference>
<dbReference type="AlphaFoldDB" id="A0A4Y7PWL5"/>
<gene>
    <name evidence="4" type="ORF">BD410DRAFT_842138</name>
</gene>
<name>A0A4Y7PWL5_9AGAM</name>
<keyword evidence="2" id="KW-1133">Transmembrane helix</keyword>
<evidence type="ECO:0000256" key="1">
    <source>
        <dbReference type="SAM" id="MobiDB-lite"/>
    </source>
</evidence>
<dbReference type="SUPFAM" id="SSF51556">
    <property type="entry name" value="Metallo-dependent hydrolases"/>
    <property type="match status" value="1"/>
</dbReference>
<dbReference type="PANTHER" id="PTHR43668:SF5">
    <property type="entry name" value="AMIDOHYDROLASE 3 DOMAIN-CONTAINING PROTEIN"/>
    <property type="match status" value="1"/>
</dbReference>
<dbReference type="GO" id="GO:0006145">
    <property type="term" value="P:purine nucleobase catabolic process"/>
    <property type="evidence" value="ECO:0007669"/>
    <property type="project" value="TreeGrafter"/>
</dbReference>
<dbReference type="Gene3D" id="3.20.20.140">
    <property type="entry name" value="Metal-dependent hydrolases"/>
    <property type="match status" value="2"/>
</dbReference>
<dbReference type="EMBL" id="ML170197">
    <property type="protein sequence ID" value="TDL19418.1"/>
    <property type="molecule type" value="Genomic_DNA"/>
</dbReference>
<dbReference type="Pfam" id="PF01979">
    <property type="entry name" value="Amidohydro_1"/>
    <property type="match status" value="1"/>
</dbReference>
<dbReference type="Proteomes" id="UP000294933">
    <property type="component" value="Unassembled WGS sequence"/>
</dbReference>
<keyword evidence="5" id="KW-1185">Reference proteome</keyword>
<dbReference type="SUPFAM" id="SSF51338">
    <property type="entry name" value="Composite domain of metallo-dependent hydrolases"/>
    <property type="match status" value="1"/>
</dbReference>
<protein>
    <submittedName>
        <fullName evidence="4">Carbohydrate esterase family 9 protein</fullName>
    </submittedName>
</protein>
<dbReference type="PANTHER" id="PTHR43668">
    <property type="entry name" value="ALLANTOINASE"/>
    <property type="match status" value="1"/>
</dbReference>
<keyword evidence="2" id="KW-0812">Transmembrane</keyword>
<dbReference type="OrthoDB" id="10258955at2759"/>